<keyword evidence="1" id="KW-0175">Coiled coil</keyword>
<feature type="region of interest" description="Disordered" evidence="2">
    <location>
        <begin position="316"/>
        <end position="346"/>
    </location>
</feature>
<feature type="compositionally biased region" description="Basic and acidic residues" evidence="2">
    <location>
        <begin position="316"/>
        <end position="338"/>
    </location>
</feature>
<feature type="coiled-coil region" evidence="1">
    <location>
        <begin position="208"/>
        <end position="264"/>
    </location>
</feature>
<accession>A0A9K3KGE1</accession>
<protein>
    <recommendedName>
        <fullName evidence="5">BAR domain-containing protein</fullName>
    </recommendedName>
</protein>
<reference evidence="3" key="2">
    <citation type="submission" date="2021-04" db="EMBL/GenBank/DDBJ databases">
        <authorList>
            <person name="Podell S."/>
        </authorList>
    </citation>
    <scope>NUCLEOTIDE SEQUENCE</scope>
    <source>
        <strain evidence="3">Hildebrandi</strain>
    </source>
</reference>
<name>A0A9K3KGE1_9STRA</name>
<evidence type="ECO:0000256" key="1">
    <source>
        <dbReference type="SAM" id="Coils"/>
    </source>
</evidence>
<feature type="region of interest" description="Disordered" evidence="2">
    <location>
        <begin position="1"/>
        <end position="36"/>
    </location>
</feature>
<proteinExistence type="predicted"/>
<dbReference type="Proteomes" id="UP000693970">
    <property type="component" value="Unassembled WGS sequence"/>
</dbReference>
<sequence>MFSHSNRSSPDKITDKPKEQSKEVEQETPRNASAKITERLNKVLQEASALGKNRSADLVPLTAEYDQLKHQFRALVSVVKNYKTKTIAMNDAKFQLAEQLATMSKKSPIYDEIGNDIDEETSAALKRLYQRSEPSDHRRLTTTDEVTVLKEEYRKHKGTDILSMYGLFSFGAAQDVANSNEYQTHVVDYVVEWERIVTERIDAELKYTKELENTRRHYEDKIIGLREKSNEIEEKGKEPSKGQAEKLARNEDKLKDAFTKHERQAGKLCALIEAVTHEGYKDLYPLVKNYMKWEMNRISREHDIAERLSETLDCMSEKMGSRKSVPKVEEQKYEKLEEPVESETGQ</sequence>
<evidence type="ECO:0000256" key="2">
    <source>
        <dbReference type="SAM" id="MobiDB-lite"/>
    </source>
</evidence>
<evidence type="ECO:0000313" key="3">
    <source>
        <dbReference type="EMBL" id="KAG7343249.1"/>
    </source>
</evidence>
<evidence type="ECO:0000313" key="4">
    <source>
        <dbReference type="Proteomes" id="UP000693970"/>
    </source>
</evidence>
<gene>
    <name evidence="3" type="ORF">IV203_021194</name>
</gene>
<dbReference type="OrthoDB" id="45765at2759"/>
<organism evidence="3 4">
    <name type="scientific">Nitzschia inconspicua</name>
    <dbReference type="NCBI Taxonomy" id="303405"/>
    <lineage>
        <taxon>Eukaryota</taxon>
        <taxon>Sar</taxon>
        <taxon>Stramenopiles</taxon>
        <taxon>Ochrophyta</taxon>
        <taxon>Bacillariophyta</taxon>
        <taxon>Bacillariophyceae</taxon>
        <taxon>Bacillariophycidae</taxon>
        <taxon>Bacillariales</taxon>
        <taxon>Bacillariaceae</taxon>
        <taxon>Nitzschia</taxon>
    </lineage>
</organism>
<reference evidence="3" key="1">
    <citation type="journal article" date="2021" name="Sci. Rep.">
        <title>Diploid genomic architecture of Nitzschia inconspicua, an elite biomass production diatom.</title>
        <authorList>
            <person name="Oliver A."/>
            <person name="Podell S."/>
            <person name="Pinowska A."/>
            <person name="Traller J.C."/>
            <person name="Smith S.R."/>
            <person name="McClure R."/>
            <person name="Beliaev A."/>
            <person name="Bohutskyi P."/>
            <person name="Hill E.A."/>
            <person name="Rabines A."/>
            <person name="Zheng H."/>
            <person name="Allen L.Z."/>
            <person name="Kuo A."/>
            <person name="Grigoriev I.V."/>
            <person name="Allen A.E."/>
            <person name="Hazlebeck D."/>
            <person name="Allen E.E."/>
        </authorList>
    </citation>
    <scope>NUCLEOTIDE SEQUENCE</scope>
    <source>
        <strain evidence="3">Hildebrandi</strain>
    </source>
</reference>
<evidence type="ECO:0008006" key="5">
    <source>
        <dbReference type="Google" id="ProtNLM"/>
    </source>
</evidence>
<keyword evidence="4" id="KW-1185">Reference proteome</keyword>
<comment type="caution">
    <text evidence="3">The sequence shown here is derived from an EMBL/GenBank/DDBJ whole genome shotgun (WGS) entry which is preliminary data.</text>
</comment>
<feature type="compositionally biased region" description="Basic and acidic residues" evidence="2">
    <location>
        <begin position="9"/>
        <end position="28"/>
    </location>
</feature>
<dbReference type="EMBL" id="JAGRRH010000024">
    <property type="protein sequence ID" value="KAG7343249.1"/>
    <property type="molecule type" value="Genomic_DNA"/>
</dbReference>
<dbReference type="AlphaFoldDB" id="A0A9K3KGE1"/>